<protein>
    <recommendedName>
        <fullName evidence="3">GTP cyclohydrolase II</fullName>
        <ecNumber evidence="3">3.5.4.25</ecNumber>
    </recommendedName>
</protein>
<evidence type="ECO:0000256" key="5">
    <source>
        <dbReference type="ARBA" id="ARBA00022741"/>
    </source>
</evidence>
<evidence type="ECO:0000256" key="8">
    <source>
        <dbReference type="ARBA" id="ARBA00049295"/>
    </source>
</evidence>
<dbReference type="InterPro" id="IPR000926">
    <property type="entry name" value="RibA"/>
</dbReference>
<dbReference type="RefSeq" id="XP_007365111.1">
    <property type="nucleotide sequence ID" value="XM_007365049.1"/>
</dbReference>
<dbReference type="InterPro" id="IPR032677">
    <property type="entry name" value="GTP_cyclohydro_II"/>
</dbReference>
<evidence type="ECO:0000256" key="9">
    <source>
        <dbReference type="SAM" id="MobiDB-lite"/>
    </source>
</evidence>
<name>R7T1R7_DICSQ</name>
<dbReference type="InterPro" id="IPR036144">
    <property type="entry name" value="RibA-like_sf"/>
</dbReference>
<comment type="pathway">
    <text evidence="1">Cofactor biosynthesis; riboflavin biosynthesis.</text>
</comment>
<dbReference type="GO" id="GO:0003935">
    <property type="term" value="F:GTP cyclohydrolase II activity"/>
    <property type="evidence" value="ECO:0007669"/>
    <property type="project" value="UniProtKB-EC"/>
</dbReference>
<dbReference type="HOGENOM" id="CLU_020273_2_4_1"/>
<proteinExistence type="inferred from homology"/>
<keyword evidence="6" id="KW-0378">Hydrolase</keyword>
<dbReference type="OrthoDB" id="5569761at2759"/>
<dbReference type="AlphaFoldDB" id="R7T1R7"/>
<dbReference type="OMA" id="QTWENET"/>
<dbReference type="PANTHER" id="PTHR21327:SF29">
    <property type="entry name" value="GTP CYCLOHYDROLASE-2"/>
    <property type="match status" value="1"/>
</dbReference>
<evidence type="ECO:0000313" key="11">
    <source>
        <dbReference type="EMBL" id="EJF62399.1"/>
    </source>
</evidence>
<keyword evidence="5" id="KW-0547">Nucleotide-binding</keyword>
<feature type="compositionally biased region" description="Basic and acidic residues" evidence="9">
    <location>
        <begin position="92"/>
        <end position="105"/>
    </location>
</feature>
<reference evidence="11 12" key="1">
    <citation type="journal article" date="2012" name="Science">
        <title>The Paleozoic origin of enzymatic lignin decomposition reconstructed from 31 fungal genomes.</title>
        <authorList>
            <person name="Floudas D."/>
            <person name="Binder M."/>
            <person name="Riley R."/>
            <person name="Barry K."/>
            <person name="Blanchette R.A."/>
            <person name="Henrissat B."/>
            <person name="Martinez A.T."/>
            <person name="Otillar R."/>
            <person name="Spatafora J.W."/>
            <person name="Yadav J.S."/>
            <person name="Aerts A."/>
            <person name="Benoit I."/>
            <person name="Boyd A."/>
            <person name="Carlson A."/>
            <person name="Copeland A."/>
            <person name="Coutinho P.M."/>
            <person name="de Vries R.P."/>
            <person name="Ferreira P."/>
            <person name="Findley K."/>
            <person name="Foster B."/>
            <person name="Gaskell J."/>
            <person name="Glotzer D."/>
            <person name="Gorecki P."/>
            <person name="Heitman J."/>
            <person name="Hesse C."/>
            <person name="Hori C."/>
            <person name="Igarashi K."/>
            <person name="Jurgens J.A."/>
            <person name="Kallen N."/>
            <person name="Kersten P."/>
            <person name="Kohler A."/>
            <person name="Kuees U."/>
            <person name="Kumar T.K.A."/>
            <person name="Kuo A."/>
            <person name="LaButti K."/>
            <person name="Larrondo L.F."/>
            <person name="Lindquist E."/>
            <person name="Ling A."/>
            <person name="Lombard V."/>
            <person name="Lucas S."/>
            <person name="Lundell T."/>
            <person name="Martin R."/>
            <person name="McLaughlin D.J."/>
            <person name="Morgenstern I."/>
            <person name="Morin E."/>
            <person name="Murat C."/>
            <person name="Nagy L.G."/>
            <person name="Nolan M."/>
            <person name="Ohm R.A."/>
            <person name="Patyshakuliyeva A."/>
            <person name="Rokas A."/>
            <person name="Ruiz-Duenas F.J."/>
            <person name="Sabat G."/>
            <person name="Salamov A."/>
            <person name="Samejima M."/>
            <person name="Schmutz J."/>
            <person name="Slot J.C."/>
            <person name="St John F."/>
            <person name="Stenlid J."/>
            <person name="Sun H."/>
            <person name="Sun S."/>
            <person name="Syed K."/>
            <person name="Tsang A."/>
            <person name="Wiebenga A."/>
            <person name="Young D."/>
            <person name="Pisabarro A."/>
            <person name="Eastwood D.C."/>
            <person name="Martin F."/>
            <person name="Cullen D."/>
            <person name="Grigoriev I.V."/>
            <person name="Hibbett D.S."/>
        </authorList>
    </citation>
    <scope>NUCLEOTIDE SEQUENCE [LARGE SCALE GENOMIC DNA]</scope>
    <source>
        <strain evidence="11 12">LYAD-421 SS1</strain>
    </source>
</reference>
<dbReference type="Pfam" id="PF00925">
    <property type="entry name" value="GTP_cyclohydro2"/>
    <property type="match status" value="1"/>
</dbReference>
<accession>R7T1R7</accession>
<dbReference type="EC" id="3.5.4.25" evidence="3"/>
<evidence type="ECO:0000256" key="7">
    <source>
        <dbReference type="ARBA" id="ARBA00023134"/>
    </source>
</evidence>
<evidence type="ECO:0000313" key="12">
    <source>
        <dbReference type="Proteomes" id="UP000053319"/>
    </source>
</evidence>
<dbReference type="GO" id="GO:0005525">
    <property type="term" value="F:GTP binding"/>
    <property type="evidence" value="ECO:0007669"/>
    <property type="project" value="UniProtKB-KW"/>
</dbReference>
<dbReference type="Proteomes" id="UP000053319">
    <property type="component" value="Unassembled WGS sequence"/>
</dbReference>
<gene>
    <name evidence="11" type="ORF">DICSQDRAFT_154777</name>
</gene>
<dbReference type="CDD" id="cd00641">
    <property type="entry name" value="GTP_cyclohydro2"/>
    <property type="match status" value="1"/>
</dbReference>
<keyword evidence="4" id="KW-0686">Riboflavin biosynthesis</keyword>
<dbReference type="GO" id="GO:0009231">
    <property type="term" value="P:riboflavin biosynthetic process"/>
    <property type="evidence" value="ECO:0007669"/>
    <property type="project" value="UniProtKB-KW"/>
</dbReference>
<dbReference type="EMBL" id="JH719406">
    <property type="protein sequence ID" value="EJF62399.1"/>
    <property type="molecule type" value="Genomic_DNA"/>
</dbReference>
<evidence type="ECO:0000256" key="6">
    <source>
        <dbReference type="ARBA" id="ARBA00022801"/>
    </source>
</evidence>
<evidence type="ECO:0000259" key="10">
    <source>
        <dbReference type="Pfam" id="PF00925"/>
    </source>
</evidence>
<evidence type="ECO:0000256" key="1">
    <source>
        <dbReference type="ARBA" id="ARBA00005104"/>
    </source>
</evidence>
<organism evidence="11 12">
    <name type="scientific">Dichomitus squalens (strain LYAD-421)</name>
    <name type="common">Western red white-rot fungus</name>
    <dbReference type="NCBI Taxonomy" id="732165"/>
    <lineage>
        <taxon>Eukaryota</taxon>
        <taxon>Fungi</taxon>
        <taxon>Dikarya</taxon>
        <taxon>Basidiomycota</taxon>
        <taxon>Agaricomycotina</taxon>
        <taxon>Agaricomycetes</taxon>
        <taxon>Polyporales</taxon>
        <taxon>Polyporaceae</taxon>
        <taxon>Dichomitus</taxon>
    </lineage>
</organism>
<dbReference type="SUPFAM" id="SSF142695">
    <property type="entry name" value="RibA-like"/>
    <property type="match status" value="1"/>
</dbReference>
<feature type="region of interest" description="Disordered" evidence="9">
    <location>
        <begin position="88"/>
        <end position="165"/>
    </location>
</feature>
<sequence length="488" mass="54053">MAHRDDHRGIEDSLADLELLDMLTAPAFPNAHELKGAYKRRDADLDPLLLAAAASYAHVTRNHYAHDFFPAIGDPRAEGAYDWTKWQPGAARQERKPRLKYESRQAPRSQRLKQLGLEGKENDSVRTASTPLRAADNLPLPTPKIAPREPSSSSASASTQVPPNPELEVQCMARTRVPTPHGPVFLHLYHNNRDKKEHLAIVVDPAQLQEDYPSLAPSIRSRTLDAIWSDSETEMDRITRGAYVGRLSKDWQKPSHPGVGRAVTPSLDTIPSPLIRIHSECFTGETIGSMRCDCGEQLDEAIRQIALPITVPDPSDPARTVTIPGRGAVIYMRQEGRGIGLLSKIRAYNLQDLGHDTVTANLLLGHQADERGYEIAAAILRDLGLGADGLEGVRLLTNNPDKMHALEEEGIRIVERVPMVPRSWQRRQHHKLGHDLADAHGYGEDERVKGATMIGGGEVYGEDLDKYLRTKVLRMGHMLPLLSDTSDS</sequence>
<dbReference type="GeneID" id="18837413"/>
<comment type="catalytic activity">
    <reaction evidence="8">
        <text>GTP + 4 H2O = 2,5-diamino-6-hydroxy-4-(5-phosphoribosylamino)-pyrimidine + formate + 2 phosphate + 3 H(+)</text>
        <dbReference type="Rhea" id="RHEA:23704"/>
        <dbReference type="ChEBI" id="CHEBI:15377"/>
        <dbReference type="ChEBI" id="CHEBI:15378"/>
        <dbReference type="ChEBI" id="CHEBI:15740"/>
        <dbReference type="ChEBI" id="CHEBI:37565"/>
        <dbReference type="ChEBI" id="CHEBI:43474"/>
        <dbReference type="ChEBI" id="CHEBI:58614"/>
        <dbReference type="EC" id="3.5.4.25"/>
    </reaction>
</comment>
<keyword evidence="7" id="KW-0342">GTP-binding</keyword>
<dbReference type="KEGG" id="dsq:DICSQDRAFT_154777"/>
<evidence type="ECO:0000256" key="2">
    <source>
        <dbReference type="ARBA" id="ARBA00008131"/>
    </source>
</evidence>
<dbReference type="Gene3D" id="3.40.50.10990">
    <property type="entry name" value="GTP cyclohydrolase II"/>
    <property type="match status" value="1"/>
</dbReference>
<evidence type="ECO:0000256" key="4">
    <source>
        <dbReference type="ARBA" id="ARBA00022619"/>
    </source>
</evidence>
<feature type="domain" description="GTP cyclohydrolase II" evidence="10">
    <location>
        <begin position="272"/>
        <end position="418"/>
    </location>
</feature>
<dbReference type="PANTHER" id="PTHR21327">
    <property type="entry name" value="GTP CYCLOHYDROLASE II-RELATED"/>
    <property type="match status" value="1"/>
</dbReference>
<comment type="similarity">
    <text evidence="2">Belongs to the GTP cyclohydrolase II family.</text>
</comment>
<evidence type="ECO:0000256" key="3">
    <source>
        <dbReference type="ARBA" id="ARBA00012762"/>
    </source>
</evidence>